<comment type="caution">
    <text evidence="2">The sequence shown here is derived from an EMBL/GenBank/DDBJ whole genome shotgun (WGS) entry which is preliminary data.</text>
</comment>
<feature type="non-terminal residue" evidence="2">
    <location>
        <position position="1"/>
    </location>
</feature>
<evidence type="ECO:0000256" key="1">
    <source>
        <dbReference type="SAM" id="MobiDB-lite"/>
    </source>
</evidence>
<organism evidence="2 3">
    <name type="scientific">Geodia barretti</name>
    <name type="common">Barrett's horny sponge</name>
    <dbReference type="NCBI Taxonomy" id="519541"/>
    <lineage>
        <taxon>Eukaryota</taxon>
        <taxon>Metazoa</taxon>
        <taxon>Porifera</taxon>
        <taxon>Demospongiae</taxon>
        <taxon>Heteroscleromorpha</taxon>
        <taxon>Tetractinellida</taxon>
        <taxon>Astrophorina</taxon>
        <taxon>Geodiidae</taxon>
        <taxon>Geodia</taxon>
    </lineage>
</organism>
<feature type="compositionally biased region" description="Low complexity" evidence="1">
    <location>
        <begin position="1"/>
        <end position="27"/>
    </location>
</feature>
<evidence type="ECO:0000313" key="3">
    <source>
        <dbReference type="Proteomes" id="UP001174909"/>
    </source>
</evidence>
<name>A0AA35XAU8_GEOBA</name>
<dbReference type="EMBL" id="CASHTH010003412">
    <property type="protein sequence ID" value="CAI8044650.1"/>
    <property type="molecule type" value="Genomic_DNA"/>
</dbReference>
<dbReference type="Proteomes" id="UP001174909">
    <property type="component" value="Unassembled WGS sequence"/>
</dbReference>
<keyword evidence="3" id="KW-1185">Reference proteome</keyword>
<reference evidence="2" key="1">
    <citation type="submission" date="2023-03" db="EMBL/GenBank/DDBJ databases">
        <authorList>
            <person name="Steffen K."/>
            <person name="Cardenas P."/>
        </authorList>
    </citation>
    <scope>NUCLEOTIDE SEQUENCE</scope>
</reference>
<gene>
    <name evidence="2" type="ORF">GBAR_LOCUS24751</name>
</gene>
<feature type="compositionally biased region" description="Basic and acidic residues" evidence="1">
    <location>
        <begin position="138"/>
        <end position="149"/>
    </location>
</feature>
<sequence>PTSSAPTTARTATSTTTPTTVPTDAPTTAPPAPAPDPVLGDLITLSTSKGEIKIVEESAVKFKDIGTFLLRDDTGARVSTIVNTARGDQVEAVIKIYEEWMREDEDHSWKKLIKCFRDVQLNSLARDLEPHFGLPSPSERDPLKTEEPQHFESDISDMQPDQPMIFSVPIIDIILRVGSSLVCKCLGVLVVTMLLLPLCLDPLSLPPSRKNFSNKTKNQPCTKLLNIYDENNINVVGVPILSEQLFLYTGREMDFIWEAAGISLHFPTVHDMESIKISVAVVAKIDEDSILPPRYRYMPAVSATYKIKASATLPAPVRIKIEHCAILENEDELISMVAHKGPPHYFQPLPANNFSLQPSYAEMHVKSFSLFRFFWNLLSFFPTRLSLQVFYHKDSTATIVVTKNLNAIITAVRGTIPYIHVEDWPMSYETKPDAFAFSLPVDSNGWHISSNVEPAEIKTLDIDAYEPGEICPKLKVTIKWTGSGDPKEEIIKVPIHGGSITSFALQCSHKIRDQSQTQQVSLRDDVPHNSLNWTLQCEGPLLNRIIAKLKDVDWKSLHNELILHEETSIGSTCRDDLDPVKCRLGRVVKIFINTQKPEPCFETVDKIASALERLDPPQIRVANELREMCASTGHLQHPGFCPRLF</sequence>
<protein>
    <submittedName>
        <fullName evidence="2">Uncharacterized protein</fullName>
    </submittedName>
</protein>
<proteinExistence type="predicted"/>
<feature type="region of interest" description="Disordered" evidence="1">
    <location>
        <begin position="1"/>
        <end position="37"/>
    </location>
</feature>
<evidence type="ECO:0000313" key="2">
    <source>
        <dbReference type="EMBL" id="CAI8044650.1"/>
    </source>
</evidence>
<feature type="region of interest" description="Disordered" evidence="1">
    <location>
        <begin position="130"/>
        <end position="149"/>
    </location>
</feature>
<accession>A0AA35XAU8</accession>
<dbReference type="AlphaFoldDB" id="A0AA35XAU8"/>